<dbReference type="AlphaFoldDB" id="D9R6A0"/>
<reference evidence="1" key="1">
    <citation type="submission" date="2010-07" db="EMBL/GenBank/DDBJ databases">
        <title>Complete sequence of Clostridium saccharolyticum WM1.</title>
        <authorList>
            <consortium name="US DOE Joint Genome Institute"/>
            <person name="Lucas S."/>
            <person name="Copeland A."/>
            <person name="Lapidus A."/>
            <person name="Cheng J.-F."/>
            <person name="Bruce D."/>
            <person name="Goodwin L."/>
            <person name="Pitluck S."/>
            <person name="Chertkov O."/>
            <person name="Detter J.C."/>
            <person name="Han C."/>
            <person name="Tapia R."/>
            <person name="Land M."/>
            <person name="Hauser L."/>
            <person name="Chang Y.-J."/>
            <person name="Jeffries C."/>
            <person name="Kyrpides N."/>
            <person name="Ivanova N."/>
            <person name="Mikhailova N."/>
            <person name="Mouttaki H."/>
            <person name="Lin L."/>
            <person name="Zhou J."/>
            <person name="Hemme C.L."/>
            <person name="Woyke T."/>
        </authorList>
    </citation>
    <scope>NUCLEOTIDE SEQUENCE [LARGE SCALE GENOMIC DNA]</scope>
    <source>
        <strain evidence="1">WM1</strain>
    </source>
</reference>
<dbReference type="RefSeq" id="WP_013273394.1">
    <property type="nucleotide sequence ID" value="NC_014376.1"/>
</dbReference>
<protein>
    <submittedName>
        <fullName evidence="1">Uncharacterized protein</fullName>
    </submittedName>
</protein>
<gene>
    <name evidence="1" type="ordered locus">Closa_2768</name>
</gene>
<dbReference type="eggNOG" id="ENOG502ZKB3">
    <property type="taxonomic scope" value="Bacteria"/>
</dbReference>
<proteinExistence type="predicted"/>
<keyword evidence="2" id="KW-1185">Reference proteome</keyword>
<sequence length="187" mass="21749">MKEYLVSIKVNKFGEKVVREQSPEQQEINVYADSDNVYEALSKGHNELLKILLGNKSEQSISFKLPIKQELKLKYHDISQDKLVTDICIDRERLWTKLIGIFRANNRSWDIDEIEAAILSLQEYFSLDYPKEQFLSIQQYCRIIDNLLRISINYNSLIKNGKTIDNGGLLFITKKIMEIFLALGISE</sequence>
<accession>D9R6A0</accession>
<evidence type="ECO:0000313" key="1">
    <source>
        <dbReference type="EMBL" id="ADL05310.1"/>
    </source>
</evidence>
<dbReference type="Proteomes" id="UP000001662">
    <property type="component" value="Chromosome"/>
</dbReference>
<dbReference type="HOGENOM" id="CLU_1445343_0_0_9"/>
<organism evidence="1 2">
    <name type="scientific">Lacrimispora saccharolytica (strain ATCC 35040 / DSM 2544 / NRCC 2533 / WM1)</name>
    <name type="common">Clostridium saccharolyticum</name>
    <dbReference type="NCBI Taxonomy" id="610130"/>
    <lineage>
        <taxon>Bacteria</taxon>
        <taxon>Bacillati</taxon>
        <taxon>Bacillota</taxon>
        <taxon>Clostridia</taxon>
        <taxon>Lachnospirales</taxon>
        <taxon>Lachnospiraceae</taxon>
        <taxon>Lacrimispora</taxon>
    </lineage>
</organism>
<evidence type="ECO:0000313" key="2">
    <source>
        <dbReference type="Proteomes" id="UP000001662"/>
    </source>
</evidence>
<dbReference type="PaxDb" id="610130-Closa_2768"/>
<dbReference type="EMBL" id="CP002109">
    <property type="protein sequence ID" value="ADL05310.1"/>
    <property type="molecule type" value="Genomic_DNA"/>
</dbReference>
<name>D9R6A0_LACSW</name>
<dbReference type="KEGG" id="csh:Closa_2768"/>
<dbReference type="OrthoDB" id="9904813at2"/>
<dbReference type="STRING" id="610130.Closa_2768"/>